<dbReference type="Pfam" id="PF00590">
    <property type="entry name" value="TP_methylase"/>
    <property type="match status" value="1"/>
</dbReference>
<dbReference type="SUPFAM" id="SSF53790">
    <property type="entry name" value="Tetrapyrrole methylase"/>
    <property type="match status" value="1"/>
</dbReference>
<reference evidence="8 9" key="1">
    <citation type="journal article" date="2019" name="ISME J.">
        <title>Isolation and characterization of a thermophilic sulfur- and iron-reducing thaumarchaeote from a terrestrial acidic hot spring.</title>
        <authorList>
            <person name="Kato S."/>
            <person name="Itoh T."/>
            <person name="Yuki M."/>
            <person name="Nagamori M."/>
            <person name="Ohnishi M."/>
            <person name="Uematsu K."/>
            <person name="Suzuki K."/>
            <person name="Takashina T."/>
            <person name="Ohkuma M."/>
        </authorList>
    </citation>
    <scope>NUCLEOTIDE SEQUENCE [LARGE SCALE GENOMIC DNA]</scope>
    <source>
        <strain evidence="8 9">NAS-02</strain>
    </source>
</reference>
<dbReference type="EC" id="2.1.1.98" evidence="8"/>
<dbReference type="AlphaFoldDB" id="A0A4P2VAY0"/>
<dbReference type="InterPro" id="IPR023140">
    <property type="entry name" value="DUF357"/>
</dbReference>
<dbReference type="UniPathway" id="UPA00559"/>
<dbReference type="NCBIfam" id="TIGR00522">
    <property type="entry name" value="dph5"/>
    <property type="match status" value="1"/>
</dbReference>
<evidence type="ECO:0000313" key="9">
    <source>
        <dbReference type="Proteomes" id="UP000509448"/>
    </source>
</evidence>
<dbReference type="InterPro" id="IPR014776">
    <property type="entry name" value="4pyrrole_Mease_sub2"/>
</dbReference>
<gene>
    <name evidence="8" type="ORF">NAS2_0256</name>
</gene>
<dbReference type="InterPro" id="IPR004551">
    <property type="entry name" value="Dphthn_synthase"/>
</dbReference>
<accession>A0A4P2VAY0</accession>
<name>A0A4P2VAY0_9ARCH</name>
<dbReference type="Gene3D" id="3.30.950.10">
    <property type="entry name" value="Methyltransferase, Cobalt-precorrin-4 Transmethylase, Domain 2"/>
    <property type="match status" value="1"/>
</dbReference>
<keyword evidence="5" id="KW-0949">S-adenosyl-L-methionine</keyword>
<keyword evidence="9" id="KW-1185">Reference proteome</keyword>
<evidence type="ECO:0000259" key="6">
    <source>
        <dbReference type="Pfam" id="PF00590"/>
    </source>
</evidence>
<keyword evidence="3 8" id="KW-0489">Methyltransferase</keyword>
<dbReference type="Proteomes" id="UP000509448">
    <property type="component" value="Chromosome"/>
</dbReference>
<dbReference type="GO" id="GO:0004164">
    <property type="term" value="F:diphthine synthase activity"/>
    <property type="evidence" value="ECO:0007669"/>
    <property type="project" value="UniProtKB-EC"/>
</dbReference>
<proteinExistence type="inferred from homology"/>
<evidence type="ECO:0000256" key="3">
    <source>
        <dbReference type="ARBA" id="ARBA00022603"/>
    </source>
</evidence>
<evidence type="ECO:0000313" key="8">
    <source>
        <dbReference type="EMBL" id="BBE41649.1"/>
    </source>
</evidence>
<organism evidence="8 9">
    <name type="scientific">Conexivisphaera calida</name>
    <dbReference type="NCBI Taxonomy" id="1874277"/>
    <lineage>
        <taxon>Archaea</taxon>
        <taxon>Nitrososphaerota</taxon>
        <taxon>Conexivisphaeria</taxon>
        <taxon>Conexivisphaerales</taxon>
        <taxon>Conexivisphaeraceae</taxon>
        <taxon>Conexivisphaera</taxon>
    </lineage>
</organism>
<dbReference type="Pfam" id="PF04010">
    <property type="entry name" value="DUF357"/>
    <property type="match status" value="1"/>
</dbReference>
<protein>
    <submittedName>
        <fullName evidence="8">Diphthine synthase</fullName>
        <ecNumber evidence="8">2.1.1.98</ecNumber>
    </submittedName>
</protein>
<dbReference type="EMBL" id="AP018732">
    <property type="protein sequence ID" value="BBE41649.1"/>
    <property type="molecule type" value="Genomic_DNA"/>
</dbReference>
<feature type="domain" description="DUF357" evidence="7">
    <location>
        <begin position="293"/>
        <end position="341"/>
    </location>
</feature>
<evidence type="ECO:0000259" key="7">
    <source>
        <dbReference type="Pfam" id="PF04010"/>
    </source>
</evidence>
<dbReference type="InterPro" id="IPR014777">
    <property type="entry name" value="4pyrrole_Mease_sub1"/>
</dbReference>
<dbReference type="Gene3D" id="1.20.1270.90">
    <property type="entry name" value="AF1782-like"/>
    <property type="match status" value="1"/>
</dbReference>
<evidence type="ECO:0000256" key="4">
    <source>
        <dbReference type="ARBA" id="ARBA00022679"/>
    </source>
</evidence>
<dbReference type="PANTHER" id="PTHR10882:SF0">
    <property type="entry name" value="DIPHTHINE METHYL ESTER SYNTHASE"/>
    <property type="match status" value="1"/>
</dbReference>
<evidence type="ECO:0000256" key="2">
    <source>
        <dbReference type="ARBA" id="ARBA00006729"/>
    </source>
</evidence>
<dbReference type="SUPFAM" id="SSF158372">
    <property type="entry name" value="AF1782-like"/>
    <property type="match status" value="1"/>
</dbReference>
<dbReference type="InterPro" id="IPR036809">
    <property type="entry name" value="AF1782-like_sf"/>
</dbReference>
<evidence type="ECO:0000256" key="1">
    <source>
        <dbReference type="ARBA" id="ARBA00005156"/>
    </source>
</evidence>
<keyword evidence="4 8" id="KW-0808">Transferase</keyword>
<dbReference type="Gene3D" id="3.40.1010.10">
    <property type="entry name" value="Cobalt-precorrin-4 Transmethylase, Domain 1"/>
    <property type="match status" value="1"/>
</dbReference>
<dbReference type="InterPro" id="IPR000878">
    <property type="entry name" value="4pyrrol_Mease"/>
</dbReference>
<dbReference type="KEGG" id="ccai:NAS2_0256"/>
<sequence length="347" mass="37127">MLLVGMGVHGAQGLPVGAVEELRRCDRVLLDSYTTPIDNIRALKELRALLGTEVKEAGRDELEDVQGLLRSASAGCLGIVIPGDVFVATTHDAIRQEAARSGIEVRIWHSSSIVSSALSRVGLHIYKLGFIGTLVAGPPQTAYRAYFGVTGALRNSQHSILLMQHDPASGEGIDVGNGLRALVEAESSWRLGSFGPDRIIVIASRLFSESESVRVLRLSDALDMDFGEHPHTIIVPGRLHYTEAESMRAVLGVPQELTDAMGIVPRSLAARLAGTAIEKSRAALPKFRSSIPGSPGVNSVLENVESYLSDAERFLGEGNVELALAEAGYAEGLLDSLRLLGYAGIEW</sequence>
<comment type="pathway">
    <text evidence="1">Protein modification; peptidyl-diphthamide biosynthesis.</text>
</comment>
<evidence type="ECO:0000256" key="5">
    <source>
        <dbReference type="ARBA" id="ARBA00022691"/>
    </source>
</evidence>
<dbReference type="GO" id="GO:0017183">
    <property type="term" value="P:protein histidyl modification to diphthamide"/>
    <property type="evidence" value="ECO:0007669"/>
    <property type="project" value="UniProtKB-UniPathway"/>
</dbReference>
<dbReference type="InterPro" id="IPR035996">
    <property type="entry name" value="4pyrrol_Methylase_sf"/>
</dbReference>
<dbReference type="GO" id="GO:0032259">
    <property type="term" value="P:methylation"/>
    <property type="evidence" value="ECO:0007669"/>
    <property type="project" value="UniProtKB-KW"/>
</dbReference>
<feature type="domain" description="Tetrapyrrole methylase" evidence="6">
    <location>
        <begin position="3"/>
        <end position="163"/>
    </location>
</feature>
<dbReference type="PANTHER" id="PTHR10882">
    <property type="entry name" value="DIPHTHINE SYNTHASE"/>
    <property type="match status" value="1"/>
</dbReference>
<dbReference type="CDD" id="cd11647">
    <property type="entry name" value="DHP5_DphB"/>
    <property type="match status" value="1"/>
</dbReference>
<comment type="similarity">
    <text evidence="2">Belongs to the diphthine synthase family.</text>
</comment>